<protein>
    <submittedName>
        <fullName evidence="3">Uncharacterized protein</fullName>
    </submittedName>
</protein>
<gene>
    <name evidence="3" type="ORF">PANT1444_LOCUS16046</name>
</gene>
<feature type="compositionally biased region" description="Low complexity" evidence="2">
    <location>
        <begin position="215"/>
        <end position="231"/>
    </location>
</feature>
<feature type="region of interest" description="Disordered" evidence="2">
    <location>
        <begin position="209"/>
        <end position="231"/>
    </location>
</feature>
<accession>A0A7S0HVL0</accession>
<evidence type="ECO:0000313" key="3">
    <source>
        <dbReference type="EMBL" id="CAD8501039.1"/>
    </source>
</evidence>
<dbReference type="AlphaFoldDB" id="A0A7S0HVL0"/>
<name>A0A7S0HVL0_9EUKA</name>
<evidence type="ECO:0000256" key="2">
    <source>
        <dbReference type="SAM" id="MobiDB-lite"/>
    </source>
</evidence>
<organism evidence="3">
    <name type="scientific">Phaeocystis antarctica</name>
    <dbReference type="NCBI Taxonomy" id="33657"/>
    <lineage>
        <taxon>Eukaryota</taxon>
        <taxon>Haptista</taxon>
        <taxon>Haptophyta</taxon>
        <taxon>Prymnesiophyceae</taxon>
        <taxon>Phaeocystales</taxon>
        <taxon>Phaeocystaceae</taxon>
        <taxon>Phaeocystis</taxon>
    </lineage>
</organism>
<feature type="compositionally biased region" description="Low complexity" evidence="2">
    <location>
        <begin position="67"/>
        <end position="89"/>
    </location>
</feature>
<feature type="coiled-coil region" evidence="1">
    <location>
        <begin position="17"/>
        <end position="51"/>
    </location>
</feature>
<proteinExistence type="predicted"/>
<keyword evidence="1" id="KW-0175">Coiled coil</keyword>
<dbReference type="EMBL" id="HBEP01028267">
    <property type="protein sequence ID" value="CAD8501039.1"/>
    <property type="molecule type" value="Transcribed_RNA"/>
</dbReference>
<feature type="region of interest" description="Disordered" evidence="2">
    <location>
        <begin position="67"/>
        <end position="90"/>
    </location>
</feature>
<sequence>MMGMQQVGPDGKSPQDLDTIRGRVSELKSRLSTLQSEIRDYNQQMEQKVNILMHILQTSAAPASSTQQLSQQLSMTQQQPSAAASQQGMGANGAGGLSAGLLHQLGSGAGAGLGGGAASAANTANLLQQARKDALMGMQQPSGLNGMVGMGGLGMGAGLGGMVGGLGGLGGGAQVAKNMENGSCVAGLQNGVAGLQHLLEAAQRYSVDDGAQGDPAAQLQAANQQHQQMPPAKRICVEAPQMQA</sequence>
<evidence type="ECO:0000256" key="1">
    <source>
        <dbReference type="SAM" id="Coils"/>
    </source>
</evidence>
<reference evidence="3" key="1">
    <citation type="submission" date="2021-01" db="EMBL/GenBank/DDBJ databases">
        <authorList>
            <person name="Corre E."/>
            <person name="Pelletier E."/>
            <person name="Niang G."/>
            <person name="Scheremetjew M."/>
            <person name="Finn R."/>
            <person name="Kale V."/>
            <person name="Holt S."/>
            <person name="Cochrane G."/>
            <person name="Meng A."/>
            <person name="Brown T."/>
            <person name="Cohen L."/>
        </authorList>
    </citation>
    <scope>NUCLEOTIDE SEQUENCE</scope>
    <source>
        <strain evidence="3">CCMP1374</strain>
    </source>
</reference>